<dbReference type="AlphaFoldDB" id="A0A6I8W0K8"/>
<dbReference type="InParanoid" id="A0A6I8W0K8"/>
<evidence type="ECO:0000313" key="2">
    <source>
        <dbReference type="RefSeq" id="XP_033236866.1"/>
    </source>
</evidence>
<gene>
    <name evidence="2" type="primary">LOC26532971</name>
</gene>
<dbReference type="Proteomes" id="UP000001819">
    <property type="component" value="Chromosome 4"/>
</dbReference>
<keyword evidence="1" id="KW-1185">Reference proteome</keyword>
<name>A0A6I8W0K8_DROPS</name>
<protein>
    <submittedName>
        <fullName evidence="2">Uncharacterized protein</fullName>
    </submittedName>
</protein>
<dbReference type="RefSeq" id="XP_033236866.1">
    <property type="nucleotide sequence ID" value="XM_033380975.1"/>
</dbReference>
<dbReference type="Gene3D" id="3.80.10.10">
    <property type="entry name" value="Ribonuclease Inhibitor"/>
    <property type="match status" value="1"/>
</dbReference>
<dbReference type="SUPFAM" id="SSF52047">
    <property type="entry name" value="RNI-like"/>
    <property type="match status" value="1"/>
</dbReference>
<proteinExistence type="predicted"/>
<accession>A0A6I8W0K8</accession>
<evidence type="ECO:0000313" key="1">
    <source>
        <dbReference type="Proteomes" id="UP000001819"/>
    </source>
</evidence>
<reference evidence="2" key="1">
    <citation type="submission" date="2025-08" db="UniProtKB">
        <authorList>
            <consortium name="RefSeq"/>
        </authorList>
    </citation>
    <scope>IDENTIFICATION</scope>
    <source>
        <strain evidence="2">MV-25-SWS-2005</strain>
        <tissue evidence="2">Whole body</tissue>
    </source>
</reference>
<dbReference type="InterPro" id="IPR032675">
    <property type="entry name" value="LRR_dom_sf"/>
</dbReference>
<organism evidence="1 2">
    <name type="scientific">Drosophila pseudoobscura pseudoobscura</name>
    <name type="common">Fruit fly</name>
    <dbReference type="NCBI Taxonomy" id="46245"/>
    <lineage>
        <taxon>Eukaryota</taxon>
        <taxon>Metazoa</taxon>
        <taxon>Ecdysozoa</taxon>
        <taxon>Arthropoda</taxon>
        <taxon>Hexapoda</taxon>
        <taxon>Insecta</taxon>
        <taxon>Pterygota</taxon>
        <taxon>Neoptera</taxon>
        <taxon>Endopterygota</taxon>
        <taxon>Diptera</taxon>
        <taxon>Brachycera</taxon>
        <taxon>Muscomorpha</taxon>
        <taxon>Ephydroidea</taxon>
        <taxon>Drosophilidae</taxon>
        <taxon>Drosophila</taxon>
        <taxon>Sophophora</taxon>
    </lineage>
</organism>
<sequence>MSCTTVFDLNEDCWIELMDYLDVEDQVRLSSLHVCIGEMVKIYASHRYKNIDASLTGRIGDEYLKQLLRIVGEHLVSYESEWDYSSNGDQHLGVLRSHCTNLTQLKMSFRPGRRGWDDLYKLKKLKSLNAYLDMEDSLCTDFVYNLKQFTFLRKLKLNATSYGGRGLHVLDQLESLDVSSCGGFDSMSLVDCCQTMKQLRYLKFGGIRNIRKNSFKSLVTSWKQLECLSFLVDVVDSKFPYELVCQLPKLQHLQVSHNGSLRDSFIEGLMNKRGSPLESLPLVEDCDLSQAQVQHLCNISTL</sequence>
<dbReference type="KEGG" id="dpo:26532971"/>